<dbReference type="Proteomes" id="UP000266841">
    <property type="component" value="Unassembled WGS sequence"/>
</dbReference>
<evidence type="ECO:0000313" key="1">
    <source>
        <dbReference type="EMBL" id="EJK46096.1"/>
    </source>
</evidence>
<gene>
    <name evidence="1" type="ORF">THAOC_35257</name>
</gene>
<reference evidence="1 2" key="1">
    <citation type="journal article" date="2012" name="Genome Biol.">
        <title>Genome and low-iron response of an oceanic diatom adapted to chronic iron limitation.</title>
        <authorList>
            <person name="Lommer M."/>
            <person name="Specht M."/>
            <person name="Roy A.S."/>
            <person name="Kraemer L."/>
            <person name="Andreson R."/>
            <person name="Gutowska M.A."/>
            <person name="Wolf J."/>
            <person name="Bergner S.V."/>
            <person name="Schilhabel M.B."/>
            <person name="Klostermeier U.C."/>
            <person name="Beiko R.G."/>
            <person name="Rosenstiel P."/>
            <person name="Hippler M."/>
            <person name="Laroche J."/>
        </authorList>
    </citation>
    <scope>NUCLEOTIDE SEQUENCE [LARGE SCALE GENOMIC DNA]</scope>
    <source>
        <strain evidence="1 2">CCMP1005</strain>
    </source>
</reference>
<proteinExistence type="predicted"/>
<accession>K0RAL1</accession>
<protein>
    <submittedName>
        <fullName evidence="1">Uncharacterized protein</fullName>
    </submittedName>
</protein>
<keyword evidence="2" id="KW-1185">Reference proteome</keyword>
<dbReference type="EMBL" id="AGNL01047996">
    <property type="protein sequence ID" value="EJK46096.1"/>
    <property type="molecule type" value="Genomic_DNA"/>
</dbReference>
<evidence type="ECO:0000313" key="2">
    <source>
        <dbReference type="Proteomes" id="UP000266841"/>
    </source>
</evidence>
<feature type="non-terminal residue" evidence="1">
    <location>
        <position position="1"/>
    </location>
</feature>
<dbReference type="InterPro" id="IPR011990">
    <property type="entry name" value="TPR-like_helical_dom_sf"/>
</dbReference>
<dbReference type="AlphaFoldDB" id="K0RAL1"/>
<comment type="caution">
    <text evidence="1">The sequence shown here is derived from an EMBL/GenBank/DDBJ whole genome shotgun (WGS) entry which is preliminary data.</text>
</comment>
<dbReference type="SUPFAM" id="SSF81901">
    <property type="entry name" value="HCP-like"/>
    <property type="match status" value="1"/>
</dbReference>
<dbReference type="Gene3D" id="1.25.40.10">
    <property type="entry name" value="Tetratricopeptide repeat domain"/>
    <property type="match status" value="1"/>
</dbReference>
<name>K0RAL1_THAOC</name>
<organism evidence="1 2">
    <name type="scientific">Thalassiosira oceanica</name>
    <name type="common">Marine diatom</name>
    <dbReference type="NCBI Taxonomy" id="159749"/>
    <lineage>
        <taxon>Eukaryota</taxon>
        <taxon>Sar</taxon>
        <taxon>Stramenopiles</taxon>
        <taxon>Ochrophyta</taxon>
        <taxon>Bacillariophyta</taxon>
        <taxon>Coscinodiscophyceae</taxon>
        <taxon>Thalassiosirophycidae</taxon>
        <taxon>Thalassiosirales</taxon>
        <taxon>Thalassiosiraceae</taxon>
        <taxon>Thalassiosira</taxon>
    </lineage>
</organism>
<sequence length="96" mass="10697">WPRRSGHFEAAAMGGHVPARHNLGCEEFFEAGNYDLVLQHWMISAKLGDDDSLNNVKRLFMKGLASKADYAGALHGYQKALDEMTSPDRDEAKADF</sequence>